<name>A0A0E9SXE4_ANGAN</name>
<organism evidence="1">
    <name type="scientific">Anguilla anguilla</name>
    <name type="common">European freshwater eel</name>
    <name type="synonym">Muraena anguilla</name>
    <dbReference type="NCBI Taxonomy" id="7936"/>
    <lineage>
        <taxon>Eukaryota</taxon>
        <taxon>Metazoa</taxon>
        <taxon>Chordata</taxon>
        <taxon>Craniata</taxon>
        <taxon>Vertebrata</taxon>
        <taxon>Euteleostomi</taxon>
        <taxon>Actinopterygii</taxon>
        <taxon>Neopterygii</taxon>
        <taxon>Teleostei</taxon>
        <taxon>Anguilliformes</taxon>
        <taxon>Anguillidae</taxon>
        <taxon>Anguilla</taxon>
    </lineage>
</organism>
<accession>A0A0E9SXE4</accession>
<dbReference type="EMBL" id="GBXM01062548">
    <property type="protein sequence ID" value="JAH46029.1"/>
    <property type="molecule type" value="Transcribed_RNA"/>
</dbReference>
<evidence type="ECO:0000313" key="1">
    <source>
        <dbReference type="EMBL" id="JAH46029.1"/>
    </source>
</evidence>
<sequence>MCRPSKQQVVSAATAYHNVAHELGTHRQRKSLHAQ</sequence>
<reference evidence="1" key="2">
    <citation type="journal article" date="2015" name="Fish Shellfish Immunol.">
        <title>Early steps in the European eel (Anguilla anguilla)-Vibrio vulnificus interaction in the gills: Role of the RtxA13 toxin.</title>
        <authorList>
            <person name="Callol A."/>
            <person name="Pajuelo D."/>
            <person name="Ebbesson L."/>
            <person name="Teles M."/>
            <person name="MacKenzie S."/>
            <person name="Amaro C."/>
        </authorList>
    </citation>
    <scope>NUCLEOTIDE SEQUENCE</scope>
</reference>
<protein>
    <submittedName>
        <fullName evidence="1">Uncharacterized protein</fullName>
    </submittedName>
</protein>
<dbReference type="AlphaFoldDB" id="A0A0E9SXE4"/>
<proteinExistence type="predicted"/>
<reference evidence="1" key="1">
    <citation type="submission" date="2014-11" db="EMBL/GenBank/DDBJ databases">
        <authorList>
            <person name="Amaro Gonzalez C."/>
        </authorList>
    </citation>
    <scope>NUCLEOTIDE SEQUENCE</scope>
</reference>